<accession>A0ACC0C8H2</accession>
<reference evidence="2" key="1">
    <citation type="journal article" date="2023" name="Nat. Plants">
        <title>Single-cell RNA sequencing provides a high-resolution roadmap for understanding the multicellular compartmentation of specialized metabolism.</title>
        <authorList>
            <person name="Sun S."/>
            <person name="Shen X."/>
            <person name="Li Y."/>
            <person name="Li Y."/>
            <person name="Wang S."/>
            <person name="Li R."/>
            <person name="Zhang H."/>
            <person name="Shen G."/>
            <person name="Guo B."/>
            <person name="Wei J."/>
            <person name="Xu J."/>
            <person name="St-Pierre B."/>
            <person name="Chen S."/>
            <person name="Sun C."/>
        </authorList>
    </citation>
    <scope>NUCLEOTIDE SEQUENCE [LARGE SCALE GENOMIC DNA]</scope>
</reference>
<gene>
    <name evidence="1" type="ORF">M9H77_02422</name>
</gene>
<organism evidence="1 2">
    <name type="scientific">Catharanthus roseus</name>
    <name type="common">Madagascar periwinkle</name>
    <name type="synonym">Vinca rosea</name>
    <dbReference type="NCBI Taxonomy" id="4058"/>
    <lineage>
        <taxon>Eukaryota</taxon>
        <taxon>Viridiplantae</taxon>
        <taxon>Streptophyta</taxon>
        <taxon>Embryophyta</taxon>
        <taxon>Tracheophyta</taxon>
        <taxon>Spermatophyta</taxon>
        <taxon>Magnoliopsida</taxon>
        <taxon>eudicotyledons</taxon>
        <taxon>Gunneridae</taxon>
        <taxon>Pentapetalae</taxon>
        <taxon>asterids</taxon>
        <taxon>lamiids</taxon>
        <taxon>Gentianales</taxon>
        <taxon>Apocynaceae</taxon>
        <taxon>Rauvolfioideae</taxon>
        <taxon>Vinceae</taxon>
        <taxon>Catharanthinae</taxon>
        <taxon>Catharanthus</taxon>
    </lineage>
</organism>
<sequence length="410" mass="48032">MTKWDERENVEIFQALITRSMERKIAEENNEMLVFLEKNFQVWLNLSLSAGLCSRESQKGTLPLMIGYNPTHEAMYRELSVTRNENRAPNKLVWQDVKESMRSLLLQLNCVEKNLGKMERRLDQIEQYDEGDSYYQIGQSCWKNNEMMGKDFIVGYESYEGSRYSYIDDGYGHWYPYEQEASGPWSKKSKIEESAKSQEVMLEKNDTCEGKESHERIEIVEENKGINNFKSPRKRIGRKFHHNHKEISISFSSNFLPLSIEFSFNELMLFLNAHLSHEDVLGKLFHDSLSYHPSYLIIYVLKSSQSYTFLEYPCMLGDATRDHSCDNSLYDSRMKDYYSYVANVESFVLGVENKEERMLGVFGNKGKSLEKELNNLQEEITMSFSDVNLQLHVDFIQHLPKITSSMKNLY</sequence>
<proteinExistence type="predicted"/>
<evidence type="ECO:0000313" key="2">
    <source>
        <dbReference type="Proteomes" id="UP001060085"/>
    </source>
</evidence>
<name>A0ACC0C8H2_CATRO</name>
<dbReference type="Proteomes" id="UP001060085">
    <property type="component" value="Linkage Group LG01"/>
</dbReference>
<comment type="caution">
    <text evidence="1">The sequence shown here is derived from an EMBL/GenBank/DDBJ whole genome shotgun (WGS) entry which is preliminary data.</text>
</comment>
<evidence type="ECO:0000313" key="1">
    <source>
        <dbReference type="EMBL" id="KAI5681195.1"/>
    </source>
</evidence>
<protein>
    <submittedName>
        <fullName evidence="1">Uncharacterized protein</fullName>
    </submittedName>
</protein>
<keyword evidence="2" id="KW-1185">Reference proteome</keyword>
<dbReference type="EMBL" id="CM044701">
    <property type="protein sequence ID" value="KAI5681195.1"/>
    <property type="molecule type" value="Genomic_DNA"/>
</dbReference>